<proteinExistence type="predicted"/>
<feature type="non-terminal residue" evidence="1">
    <location>
        <position position="1"/>
    </location>
</feature>
<dbReference type="EMBL" id="BNCP01000083">
    <property type="protein sequence ID" value="GIL92844.1"/>
    <property type="molecule type" value="Genomic_DNA"/>
</dbReference>
<evidence type="ECO:0000313" key="2">
    <source>
        <dbReference type="Proteomes" id="UP000747110"/>
    </source>
</evidence>
<comment type="caution">
    <text evidence="1">The sequence shown here is derived from an EMBL/GenBank/DDBJ whole genome shotgun (WGS) entry which is preliminary data.</text>
</comment>
<name>A0A8J4CZJ8_9CHLO</name>
<protein>
    <submittedName>
        <fullName evidence="1">Uncharacterized protein</fullName>
    </submittedName>
</protein>
<gene>
    <name evidence="1" type="ORF">Vretifemale_20308</name>
</gene>
<evidence type="ECO:0000313" key="1">
    <source>
        <dbReference type="EMBL" id="GIL92844.1"/>
    </source>
</evidence>
<dbReference type="Proteomes" id="UP000747110">
    <property type="component" value="Unassembled WGS sequence"/>
</dbReference>
<organism evidence="1 2">
    <name type="scientific">Volvox reticuliferus</name>
    <dbReference type="NCBI Taxonomy" id="1737510"/>
    <lineage>
        <taxon>Eukaryota</taxon>
        <taxon>Viridiplantae</taxon>
        <taxon>Chlorophyta</taxon>
        <taxon>core chlorophytes</taxon>
        <taxon>Chlorophyceae</taxon>
        <taxon>CS clade</taxon>
        <taxon>Chlamydomonadales</taxon>
        <taxon>Volvocaceae</taxon>
        <taxon>Volvox</taxon>
    </lineage>
</organism>
<reference evidence="1" key="1">
    <citation type="journal article" date="2021" name="Proc. Natl. Acad. Sci. U.S.A.">
        <title>Three genomes in the algal genus Volvox reveal the fate of a haploid sex-determining region after a transition to homothallism.</title>
        <authorList>
            <person name="Yamamoto K."/>
            <person name="Hamaji T."/>
            <person name="Kawai-Toyooka H."/>
            <person name="Matsuzaki R."/>
            <person name="Takahashi F."/>
            <person name="Nishimura Y."/>
            <person name="Kawachi M."/>
            <person name="Noguchi H."/>
            <person name="Minakuchi Y."/>
            <person name="Umen J.G."/>
            <person name="Toyoda A."/>
            <person name="Nozaki H."/>
        </authorList>
    </citation>
    <scope>NUCLEOTIDE SEQUENCE</scope>
    <source>
        <strain evidence="1">NIES-3786</strain>
    </source>
</reference>
<accession>A0A8J4CZJ8</accession>
<dbReference type="AlphaFoldDB" id="A0A8J4CZJ8"/>
<keyword evidence="2" id="KW-1185">Reference proteome</keyword>
<sequence length="117" mass="12028">AYAAEACGCCRCCRARTAAACAASDAAISRLVPLPLTYVPPDFDEINGSLRLTLSAAPYDGCGEESGGSLGRGRMGLGAARRTAVTAAAPLPPGSWSFIARVQRSGNFSATRRSISM</sequence>